<evidence type="ECO:0000313" key="3">
    <source>
        <dbReference type="EMBL" id="TDF92333.1"/>
    </source>
</evidence>
<feature type="chain" id="PRO_5039189008" evidence="1">
    <location>
        <begin position="22"/>
        <end position="1069"/>
    </location>
</feature>
<comment type="caution">
    <text evidence="3">The sequence shown here is derived from an EMBL/GenBank/DDBJ whole genome shotgun (WGS) entry which is preliminary data.</text>
</comment>
<name>A0A4R5KAS9_9BACL</name>
<feature type="domain" description="SLH" evidence="2">
    <location>
        <begin position="97"/>
        <end position="160"/>
    </location>
</feature>
<proteinExistence type="predicted"/>
<organism evidence="3 4">
    <name type="scientific">Paenibacillus piri</name>
    <dbReference type="NCBI Taxonomy" id="2547395"/>
    <lineage>
        <taxon>Bacteria</taxon>
        <taxon>Bacillati</taxon>
        <taxon>Bacillota</taxon>
        <taxon>Bacilli</taxon>
        <taxon>Bacillales</taxon>
        <taxon>Paenibacillaceae</taxon>
        <taxon>Paenibacillus</taxon>
    </lineage>
</organism>
<evidence type="ECO:0000313" key="4">
    <source>
        <dbReference type="Proteomes" id="UP000295636"/>
    </source>
</evidence>
<evidence type="ECO:0000259" key="2">
    <source>
        <dbReference type="PROSITE" id="PS51272"/>
    </source>
</evidence>
<accession>A0A4R5KAS9</accession>
<dbReference type="EMBL" id="SMRT01000021">
    <property type="protein sequence ID" value="TDF92333.1"/>
    <property type="molecule type" value="Genomic_DNA"/>
</dbReference>
<dbReference type="PROSITE" id="PS51272">
    <property type="entry name" value="SLH"/>
    <property type="match status" value="2"/>
</dbReference>
<feature type="domain" description="SLH" evidence="2">
    <location>
        <begin position="32"/>
        <end position="95"/>
    </location>
</feature>
<dbReference type="RefSeq" id="WP_133235278.1">
    <property type="nucleotide sequence ID" value="NZ_SMRT01000021.1"/>
</dbReference>
<evidence type="ECO:0000256" key="1">
    <source>
        <dbReference type="SAM" id="SignalP"/>
    </source>
</evidence>
<protein>
    <submittedName>
        <fullName evidence="3">S-layer homology domain-containing protein</fullName>
    </submittedName>
</protein>
<dbReference type="Pfam" id="PF00395">
    <property type="entry name" value="SLH"/>
    <property type="match status" value="3"/>
</dbReference>
<dbReference type="OrthoDB" id="1706086at2"/>
<keyword evidence="1" id="KW-0732">Signal</keyword>
<sequence>MKKSLSMILSLAMAFSMFSSAAFGAAAAGKSSHDFSDLNDLDAATKEKFDAMISGGIFNGIADGTFGINDKMNRAQFAKVAALIFGLKINDTKTSSFADVKADDPANGYALPYIEAIVRAGITDGVAPGEFNPAGEVTMEQLAAFLIRGLGMDAQAKAMDGDDESVSSWAQGYVALALEKKLMTNGPDGLFGGTMPATREALVTSSYAAKQQFIKVPFNGSYAIESFQATDYNEFTLRLNAPLNDSDADAIKVNLDLNGSPFTSGYTTTWSEDKTSAVIKLDAKLGEAKWGVTLSGLNNLDEAHHTAQTETSPEKLEKIEVLAAGDSLPNNPGQKIRIDFYATNQYGARYSTSASDFDIHASQGTVTPIGGEQAFYLTLPDGTERNEQISLSVLHQNSNMQVNKLFTLGDKSVVTKIVAGDLLDSSGKKIEAINAHSYAYLDVKAYDQYGLRIEDKNALNKGIGLSISDNDLEKGNEGDVNGFVDDAIGDKAADLKLRYTSDMQKEIKVTLFPTGSNESVTKTIQTAAYKMPAKVEFGAYDYNLAKGDSITGDESTDHKMFMPIIVKDAQGNTLTPQEIYDNRNKLTVYAGGAVTLAQEPISNSGSHKGMIAIDRVDKNGEAAITVQLKDNAEVRVQKTLNVNDERKADTLKFSETPAKYMTAGADNELKVKLYDQYGGELKYDANDQYIVRYSLTANSGDEASLSATSLASVQKEDAANRDSARKYVLSPEEAGTTAVHDFKLAHDASDGKVDSMFDKAFKFYAGTDAKAAAYGFKATLYKQDNQGTVDIDGKKYVEVNTLTTTMEVLDPANSSNKLTYEAYLDKSNNTVLAADDYMDAGTGAAGAANVYENNKGFAKEVKIRAKKDGGEEVKVPTRIASISSSDSQVVNAAAKTNWVAGGKAGQAKLTVLYFDGKKDIANSSIDVTSKNEGPVVSEIALKKTGKTVKQADLQSGLYLWDAKLAEKLTVRDQYAGEFVAEHAPGSLNEEAAYNDNMIVKANGAGYNSNEVLKVSFYVSDIVGANPQAVTIDPATGLIKYNGKEGDVKSFKVNALAPSGVKASFDINVQ</sequence>
<keyword evidence="4" id="KW-1185">Reference proteome</keyword>
<dbReference type="AlphaFoldDB" id="A0A4R5KAS9"/>
<feature type="signal peptide" evidence="1">
    <location>
        <begin position="1"/>
        <end position="21"/>
    </location>
</feature>
<reference evidence="3 4" key="1">
    <citation type="submission" date="2019-03" db="EMBL/GenBank/DDBJ databases">
        <title>This is whole genome sequence of Paenibacillus sp MS74 strain.</title>
        <authorList>
            <person name="Trinh H.N."/>
        </authorList>
    </citation>
    <scope>NUCLEOTIDE SEQUENCE [LARGE SCALE GENOMIC DNA]</scope>
    <source>
        <strain evidence="3 4">MS74</strain>
    </source>
</reference>
<dbReference type="InterPro" id="IPR001119">
    <property type="entry name" value="SLH_dom"/>
</dbReference>
<gene>
    <name evidence="3" type="ORF">E1757_30145</name>
</gene>
<dbReference type="Proteomes" id="UP000295636">
    <property type="component" value="Unassembled WGS sequence"/>
</dbReference>